<keyword evidence="4" id="KW-1185">Reference proteome</keyword>
<comment type="caution">
    <text evidence="3">The sequence shown here is derived from an EMBL/GenBank/DDBJ whole genome shotgun (WGS) entry which is preliminary data.</text>
</comment>
<evidence type="ECO:0000259" key="2">
    <source>
        <dbReference type="SMART" id="SM00834"/>
    </source>
</evidence>
<evidence type="ECO:0000313" key="3">
    <source>
        <dbReference type="EMBL" id="TGB38684.1"/>
    </source>
</evidence>
<proteinExistence type="predicted"/>
<dbReference type="NCBIfam" id="TIGR02605">
    <property type="entry name" value="CxxC_CxxC_SSSS"/>
    <property type="match status" value="1"/>
</dbReference>
<feature type="domain" description="Putative regulatory protein FmdB zinc ribbon" evidence="2">
    <location>
        <begin position="1"/>
        <end position="42"/>
    </location>
</feature>
<feature type="region of interest" description="Disordered" evidence="1">
    <location>
        <begin position="58"/>
        <end position="97"/>
    </location>
</feature>
<evidence type="ECO:0000313" key="4">
    <source>
        <dbReference type="Proteomes" id="UP000297792"/>
    </source>
</evidence>
<dbReference type="InterPro" id="IPR013429">
    <property type="entry name" value="Regulatory_FmdB_Zinc_ribbon"/>
</dbReference>
<protein>
    <submittedName>
        <fullName evidence="3">Zinc ribbon domain-containing protein</fullName>
    </submittedName>
</protein>
<dbReference type="EMBL" id="RWKA01000015">
    <property type="protein sequence ID" value="TGB38684.1"/>
    <property type="molecule type" value="Genomic_DNA"/>
</dbReference>
<dbReference type="AlphaFoldDB" id="A0A246C1L0"/>
<dbReference type="SMART" id="SM00834">
    <property type="entry name" value="CxxC_CXXC_SSSS"/>
    <property type="match status" value="1"/>
</dbReference>
<dbReference type="Proteomes" id="UP000297792">
    <property type="component" value="Unassembled WGS sequence"/>
</dbReference>
<gene>
    <name evidence="3" type="ORF">EJD98_24000</name>
</gene>
<reference evidence="3 4" key="1">
    <citation type="submission" date="2018-12" db="EMBL/GenBank/DDBJ databases">
        <title>Draft genome sequences of Mycolicibacterium peregrinum isolated from a pig with lymphadenitis and from soil on the same Japanese pig farm.</title>
        <authorList>
            <person name="Komatsu T."/>
            <person name="Ohya K."/>
            <person name="Sawai K."/>
            <person name="Odoi J.O."/>
            <person name="Otsu K."/>
            <person name="Ota A."/>
            <person name="Ito T."/>
            <person name="Kawai M."/>
            <person name="Maruyama F."/>
        </authorList>
    </citation>
    <scope>NUCLEOTIDE SEQUENCE [LARGE SCALE GENOMIC DNA]</scope>
    <source>
        <strain evidence="3 4">138</strain>
    </source>
</reference>
<name>A0A246C1L0_MYCPR</name>
<organism evidence="3 4">
    <name type="scientific">Mycolicibacterium peregrinum</name>
    <name type="common">Mycobacterium peregrinum</name>
    <dbReference type="NCBI Taxonomy" id="43304"/>
    <lineage>
        <taxon>Bacteria</taxon>
        <taxon>Bacillati</taxon>
        <taxon>Actinomycetota</taxon>
        <taxon>Actinomycetes</taxon>
        <taxon>Mycobacteriales</taxon>
        <taxon>Mycobacteriaceae</taxon>
        <taxon>Mycolicibacterium</taxon>
    </lineage>
</organism>
<evidence type="ECO:0000256" key="1">
    <source>
        <dbReference type="SAM" id="MobiDB-lite"/>
    </source>
</evidence>
<accession>A0A246C1L0</accession>
<sequence length="97" mass="10367">MVLYEFRCASGCGVTKKMYSMSTRPDVIDCPDCRGPARRTIAAPNLGHGGSTAMALQDSTRASADRPAVVTGRPAPGSSARRQKITTNPLHQKLPRP</sequence>